<keyword evidence="2" id="KW-1185">Reference proteome</keyword>
<comment type="caution">
    <text evidence="1">The sequence shown here is derived from an EMBL/GenBank/DDBJ whole genome shotgun (WGS) entry which is preliminary data.</text>
</comment>
<dbReference type="Proteomes" id="UP000615455">
    <property type="component" value="Unassembled WGS sequence"/>
</dbReference>
<sequence>MRTITVRMKHRDNVADEMLIFDWNAYLLTDNVALILEPEDETATISRVKLRDDGTYARTFSRGFEIPIDLKTFIRIQSAPTELHALIAALAI</sequence>
<organism evidence="1 2">
    <name type="scientific">Paenibacillus marchantiophytorum</name>
    <dbReference type="NCBI Taxonomy" id="1619310"/>
    <lineage>
        <taxon>Bacteria</taxon>
        <taxon>Bacillati</taxon>
        <taxon>Bacillota</taxon>
        <taxon>Bacilli</taxon>
        <taxon>Bacillales</taxon>
        <taxon>Paenibacillaceae</taxon>
        <taxon>Paenibacillus</taxon>
    </lineage>
</organism>
<dbReference type="RefSeq" id="WP_189018953.1">
    <property type="nucleotide sequence ID" value="NZ_BMHE01000050.1"/>
</dbReference>
<proteinExistence type="predicted"/>
<gene>
    <name evidence="1" type="ORF">GCM10008018_60460</name>
</gene>
<protein>
    <submittedName>
        <fullName evidence="1">Uncharacterized protein</fullName>
    </submittedName>
</protein>
<evidence type="ECO:0000313" key="1">
    <source>
        <dbReference type="EMBL" id="GGA06502.1"/>
    </source>
</evidence>
<evidence type="ECO:0000313" key="2">
    <source>
        <dbReference type="Proteomes" id="UP000615455"/>
    </source>
</evidence>
<name>A0ABQ1FD09_9BACL</name>
<dbReference type="EMBL" id="BMHE01000050">
    <property type="protein sequence ID" value="GGA06502.1"/>
    <property type="molecule type" value="Genomic_DNA"/>
</dbReference>
<accession>A0ABQ1FD09</accession>
<reference evidence="2" key="1">
    <citation type="journal article" date="2019" name="Int. J. Syst. Evol. Microbiol.">
        <title>The Global Catalogue of Microorganisms (GCM) 10K type strain sequencing project: providing services to taxonomists for standard genome sequencing and annotation.</title>
        <authorList>
            <consortium name="The Broad Institute Genomics Platform"/>
            <consortium name="The Broad Institute Genome Sequencing Center for Infectious Disease"/>
            <person name="Wu L."/>
            <person name="Ma J."/>
        </authorList>
    </citation>
    <scope>NUCLEOTIDE SEQUENCE [LARGE SCALE GENOMIC DNA]</scope>
    <source>
        <strain evidence="2">CGMCC 1.15043</strain>
    </source>
</reference>